<dbReference type="InterPro" id="IPR035892">
    <property type="entry name" value="C2_domain_sf"/>
</dbReference>
<dbReference type="EMBL" id="BEYU01000085">
    <property type="protein sequence ID" value="GBG30913.1"/>
    <property type="molecule type" value="Genomic_DNA"/>
</dbReference>
<dbReference type="PROSITE" id="PS50297">
    <property type="entry name" value="ANK_REP_REGION"/>
    <property type="match status" value="1"/>
</dbReference>
<gene>
    <name evidence="7" type="ORF">FCC1311_071342</name>
</gene>
<evidence type="ECO:0000259" key="6">
    <source>
        <dbReference type="PROSITE" id="PS50222"/>
    </source>
</evidence>
<feature type="domain" description="EF-hand" evidence="6">
    <location>
        <begin position="2781"/>
        <end position="2816"/>
    </location>
</feature>
<evidence type="ECO:0000259" key="5">
    <source>
        <dbReference type="PROSITE" id="PS50004"/>
    </source>
</evidence>
<feature type="region of interest" description="Disordered" evidence="4">
    <location>
        <begin position="879"/>
        <end position="902"/>
    </location>
</feature>
<dbReference type="GO" id="GO:0005509">
    <property type="term" value="F:calcium ion binding"/>
    <property type="evidence" value="ECO:0007669"/>
    <property type="project" value="InterPro"/>
</dbReference>
<feature type="domain" description="EF-hand" evidence="6">
    <location>
        <begin position="2746"/>
        <end position="2780"/>
    </location>
</feature>
<dbReference type="InterPro" id="IPR002048">
    <property type="entry name" value="EF_hand_dom"/>
</dbReference>
<accession>A0A2R5GQK8</accession>
<feature type="compositionally biased region" description="Acidic residues" evidence="4">
    <location>
        <begin position="2496"/>
        <end position="2525"/>
    </location>
</feature>
<protein>
    <submittedName>
        <fullName evidence="7">Parvalbumin beta</fullName>
    </submittedName>
</protein>
<proteinExistence type="predicted"/>
<reference evidence="7 8" key="1">
    <citation type="submission" date="2017-12" db="EMBL/GenBank/DDBJ databases">
        <title>Sequencing, de novo assembly and annotation of complete genome of a new Thraustochytrid species, strain FCC1311.</title>
        <authorList>
            <person name="Sedici K."/>
            <person name="Godart F."/>
            <person name="Aiese Cigliano R."/>
            <person name="Sanseverino W."/>
            <person name="Barakat M."/>
            <person name="Ortet P."/>
            <person name="Marechal E."/>
            <person name="Cagnac O."/>
            <person name="Amato A."/>
        </authorList>
    </citation>
    <scope>NUCLEOTIDE SEQUENCE [LARGE SCALE GENOMIC DNA]</scope>
</reference>
<feature type="region of interest" description="Disordered" evidence="4">
    <location>
        <begin position="3637"/>
        <end position="3683"/>
    </location>
</feature>
<dbReference type="PROSITE" id="PS50088">
    <property type="entry name" value="ANK_REPEAT"/>
    <property type="match status" value="1"/>
</dbReference>
<evidence type="ECO:0000256" key="2">
    <source>
        <dbReference type="ARBA" id="ARBA00022837"/>
    </source>
</evidence>
<keyword evidence="8" id="KW-1185">Reference proteome</keyword>
<dbReference type="InterPro" id="IPR000048">
    <property type="entry name" value="IQ_motif_EF-hand-BS"/>
</dbReference>
<evidence type="ECO:0000256" key="4">
    <source>
        <dbReference type="SAM" id="MobiDB-lite"/>
    </source>
</evidence>
<feature type="region of interest" description="Disordered" evidence="4">
    <location>
        <begin position="426"/>
        <end position="449"/>
    </location>
</feature>
<name>A0A2R5GQK8_9STRA</name>
<dbReference type="PANTHER" id="PTHR23050">
    <property type="entry name" value="CALCIUM BINDING PROTEIN"/>
    <property type="match status" value="1"/>
</dbReference>
<dbReference type="Pfam" id="PF13499">
    <property type="entry name" value="EF-hand_7"/>
    <property type="match status" value="2"/>
</dbReference>
<dbReference type="PROSITE" id="PS50004">
    <property type="entry name" value="C2"/>
    <property type="match status" value="1"/>
</dbReference>
<dbReference type="SMART" id="SM00015">
    <property type="entry name" value="IQ"/>
    <property type="match status" value="2"/>
</dbReference>
<keyword evidence="3" id="KW-0040">ANK repeat</keyword>
<feature type="region of interest" description="Disordered" evidence="4">
    <location>
        <begin position="2832"/>
        <end position="2857"/>
    </location>
</feature>
<dbReference type="OrthoDB" id="73919at2759"/>
<feature type="domain" description="EF-hand" evidence="6">
    <location>
        <begin position="3733"/>
        <end position="3768"/>
    </location>
</feature>
<dbReference type="PROSITE" id="PS00018">
    <property type="entry name" value="EF_HAND_1"/>
    <property type="match status" value="4"/>
</dbReference>
<dbReference type="InterPro" id="IPR050145">
    <property type="entry name" value="Centrin_CML-like"/>
</dbReference>
<dbReference type="Proteomes" id="UP000241890">
    <property type="component" value="Unassembled WGS sequence"/>
</dbReference>
<dbReference type="SMART" id="SM00239">
    <property type="entry name" value="C2"/>
    <property type="match status" value="3"/>
</dbReference>
<dbReference type="SUPFAM" id="SSF49562">
    <property type="entry name" value="C2 domain (Calcium/lipid-binding domain, CaLB)"/>
    <property type="match status" value="1"/>
</dbReference>
<dbReference type="InterPro" id="IPR011992">
    <property type="entry name" value="EF-hand-dom_pair"/>
</dbReference>
<dbReference type="Pfam" id="PF00168">
    <property type="entry name" value="C2"/>
    <property type="match status" value="2"/>
</dbReference>
<evidence type="ECO:0000256" key="3">
    <source>
        <dbReference type="PROSITE-ProRule" id="PRU00023"/>
    </source>
</evidence>
<feature type="domain" description="EF-hand" evidence="6">
    <location>
        <begin position="2562"/>
        <end position="2597"/>
    </location>
</feature>
<feature type="domain" description="EF-hand" evidence="6">
    <location>
        <begin position="3772"/>
        <end position="3807"/>
    </location>
</feature>
<keyword evidence="1" id="KW-0677">Repeat</keyword>
<evidence type="ECO:0000313" key="7">
    <source>
        <dbReference type="EMBL" id="GBG30913.1"/>
    </source>
</evidence>
<feature type="compositionally biased region" description="Polar residues" evidence="4">
    <location>
        <begin position="426"/>
        <end position="438"/>
    </location>
</feature>
<dbReference type="SUPFAM" id="SSF47473">
    <property type="entry name" value="EF-hand"/>
    <property type="match status" value="2"/>
</dbReference>
<feature type="compositionally biased region" description="Acidic residues" evidence="4">
    <location>
        <begin position="3658"/>
        <end position="3667"/>
    </location>
</feature>
<sequence>MFRFNGRCVPSEVLRVNVDVHFQGDEHAIENALANSVHHASCEIALTSSKFAAELRLGDSQHLANLKDYGVQVYVEISFEADEGPSSSARELSAMAQPGYVCFRQAKLRRFDPLALTEGDDIVGMRVKFGTSGERVCFPLLQMSDLVPSPLRKHHTDRAGTFESSSVHMLTSLYEVESFQVEIFTATGSHGECQFTYGDNETWLALSGQQGQVYLAWDFVPMAAPETELDQERSDAWLVAIMTNRIIGLGAASSLGPSDVFVEIHMLDPGNTLGAEAVATHKFRTMTRDPRDIFAESSQCVLSSKFAPGQNRMPRTSLLRFEMKSARNVLLGECTIDISSLYCVASASKTGITVPLHCTAGKLFLDVILDVVQLSHAAAWIRDRNRGIRGPRKTSTPSQSEAIIEVIGAQKLRHAKGLLKTSVSETNRPTNAQITRSQPHGGASNPEWEEEKLTLDAEDIAHKRFVCESLLSKTGLVWLLTARLFANDKLLGASTWIEIPRHKDLTQVRPILYKGRFAGLLEVTASEQVQAESVVVHGSLEIAARIRVDQTWYMTQFCKSMTPQSPTQVLVFQQRLGPYRLEGTALGFEAEIAIIESTSGEMEERVIGCVQLHFVAQHLHACSYKIPDTDMHIDLLVERFPSRGEAEGPDIELAESSLYEAVLNVPKEFDLSLETLVFSADAIIPCRPLQTALNNQIVCLGLGQPALRSSFESLRLTASQSDGTLIEATYEVHQNELRLLMSEAGTHSLPSVFTWSFHETRYVSLLPMLESDDFFSLNVERVEGLPSTWRSCRVRLVLISAKGPSYDVAGLCANVSLSEGSAFIAEEFHFERFGRVAPVGLRIVVLGDGGDASLETYAPVRKLAQAHFQIKVSDEASVSFSREEHATPDSHLPSREKNNTRVMNDPQLEPFVAAFARFDPKESGSIPAGVVAQLVGEELAFLLSDRNEQNLALELALLDTNSDGVVTFDEYLAWVETKRPASSVPAVPPPKAAHHLNVRLSISHVECSSQLNARIIAKALPSGAKDATSSATGPRMTWPKPAVLKIPCEKNLELFLVENHTGKVRAKSSLLEPEQLPDTLLLHGAPVKVRIEVTCARGLRAADNVGFIASHIGRGDTASSDPYCVVRVGKLSKRTKVCKDTCDPDWNESLEFDVDPGAHSSDQQNAFVAVQIEVRDKDTMSLRDDFLGSCEMHCTADLTQETLSLQGKNARGTLTLRAQITAFETAKLSLQSEIVTDITVDVLDRAIAKRTATLNEALRYSDEADQMLSKIPAPFRATKPKLAFELTPRPPKDGRRSLRRLVEAVNQAPAMPPSTLVKLHEEIQDRIFAFSSEHFGHVRGRAQRPPANPREYDVLLQLSGQLREHMRQSKGICIIGELKALRTLPSTKNADVILRELVSSEEALRAHISSQLSKLSSGFDPQEAHAKRLLSELTRKGDIPTAMDLEETVRMWTEERKQRDHSARQERELAEYIENKQGELGSALGRRRDHLRTSSRADVLYAQNLAGTRHDAIESLRKSLAQADDCAERASSAALKNRLARLQSLETLLAKFEPPGSTELLAALHAASLDRETTPVTLVELTASLLYPAIMDAVLTAHELAVRFVYAGAPEVNDAKRFFRLLKRRMVRDHRKKVLHEAVCARLDALGGRNDIDAWTIMRASDLAKSFIVGGDAEDVDGESLSESARQQAIKLIKDSFLSRADLLRMGGILHVEANCSQHSLRASLDGNDLAILAGDQTSIADEHRVEIPPQSKAEGVLHLDLLPFDPQATHFTRIMYHLEDLMQRPGVALRGHFQAQELELKRVGQGLVRIEVILSASNAALALQCFVQGSFPIPGFISREHDMSCTWNLSSSSHEKKDLFFPGRDCRATSNVEVFAALFDRENMAQPLGGPVPLRLDMDSPQSIGEGIGVKLSFQPDDNLLDRIRKERAAVKMTALGRGFLARRGAQLLGTAEFNLQASGLVGKTGSRHPSMSVYCSVHYGDTKLAATNAAKRMGASPDFGQIRLPIYKGWDGALAFKVWEQASLVGQCELSAAQLAATQASEEVTLALRGGLRSKQGAGLQVHVVRARANLNFAPPDTMCSVRLLTSERGQGNKRTTRPRPVNASSTVEWNEGFIYRDWTFGVEEELRFEMCNSENEHVEVFTLRLENVLSQQKHTEWLKCSSSQSSLLVKAWALEVLDDPDRCGNLKITDMKLLDTVTSHSQPQPHPTSLSGPCKVIVHVLEARDLGEDACRPKVRCELLPWGQARPLGCGETGRTWSDGSHARWTRSEMNKLELSYPGSDGRDSPAIEIELWNAEHEPIVGHARVPFHSFSDDMWINLNPRGRIRFRVKVDADEGRLASARRVEASMCFKPRLNASNSKLNSSELHQEASDLMLLEELKMVSAEDLVQHVAQTPRLLTAQNELRRTALHQAVIMNQPKLAHILLEAGANLSAVDTQDKTPVDYARSADMLRALGVLAPHSVLVSQRSQMQGLETVLQHLSLRDKAFATAELVESEDTSQEKDDDDTGKEADTDGNDDEVLDNGDLVRRSSPTDDQSGKNEVLPAAEEAMFELLYDVVEQANGPDEVFDLFDMDGNGWVDGDEFEGSMRELLSIQSAADDRLEIVRTGERFDLDVVRQAWLKTLAREEREFEDVIACFVRKARGESQKWPTTMELSVFVEAVAASRDSGDDSDNIEAPARFIERLCERLHIDETEVPAREIVERMLVTNGRADEEIVTRANDHLLQSIVELVRREGHGGSVNDFRSISRRLFETLDGNGSGAVDRLEFTSGMRQLGVTDASAVQQLFDMVDVNHDGRASVEEFVLHIERFIYRKQAALDSVLATLRKRTSKPERTTASSLLTNRPKVARERSKRSNRSFEEVRISCYDEMDELLILDTGKSLRLGADAIEMVWDSEASGTGGRGDGSLYGSAADPEPLLATMRGYMERNDVMERREARRLAAVVQIQSCARGFLLRSAERRLTQREHDFIIRAVQTPFRKGFMAQLTIDAPRLAQEVLRMKLIMSPACEDSTTQLPIYGLAVEAQQSAKSNVDVQARMQALRKVLRSFGVVELESEVKVSCFRDKRGQTGVAEVLEKVILLDDEAMLMQTALDLAQEITNMHPVHDVTQVSAAIMRVMSENPALTDGPKDNVKVTGTAMFKSFRYLQDNAARSFAWVQTKAKTSNRVYTRSLELESFQGTRTNDREDAMLDQVRALALVSGQFDAYGLMRALVDGNVSVDAVQDAEATLTAQWNGIEYQICARLAFAKKRKVTAGKGYNHVPARPLCKHADLHSVLMVSRGSAAHHLTDSSLQQQTNGASVDPQVLRVDFSELEMGERSAKLLQRAVWMPPAKTKVFAQRVYLHQSDVAHSGQGNGGLSVGRAGFRRVRWIGKLVTSSETSEQVEVDAWRLTEQSTGGLQLRLVIPGGHLGWFSIQECKSMLRLCLRVDVGPDDMFERTSKILSPFEETGRLLTGLLGHIRERVRDVGDARRVFLRHGFETSMPRGALEDVLKRRLECLSYLRSVEGVLDAEEAEEVMGIFLDLFPDPLTLEAWQGLCEPPIIDTLTWISRALHSRPGGLVYMRAKFRSLGDGESLALEQVESALCEYLGDVGLVPEMLREVDWTNVSVNDSISVQALLHQLDTAHKAMRMSNGEAMSPSTGMEPGTGDEAFPQEGDDEADERDLEGGAQGDAEELVTPAQRERLVQELVDSDDEEELWGSAFFRDEAMRSALAELRFRILEYANPDVHPDRFDLEKTFRVFDQDRTGLVDADEFRKALRALHMNQLLPTQEMIVRFIDAMDGDGDGKINLAEFKRMVGPQRPLGLLRRLRRPHALQTIRWSVELFVADLGEWIPGTAFAVFLVVFGHTYHGVVGNTTDNCAIERK</sequence>
<dbReference type="InterPro" id="IPR000008">
    <property type="entry name" value="C2_dom"/>
</dbReference>
<dbReference type="Gene3D" id="1.10.238.10">
    <property type="entry name" value="EF-hand"/>
    <property type="match status" value="3"/>
</dbReference>
<feature type="region of interest" description="Disordered" evidence="4">
    <location>
        <begin position="2494"/>
        <end position="2544"/>
    </location>
</feature>
<dbReference type="CDD" id="cd00030">
    <property type="entry name" value="C2"/>
    <property type="match status" value="1"/>
</dbReference>
<organism evidence="7 8">
    <name type="scientific">Hondaea fermentalgiana</name>
    <dbReference type="NCBI Taxonomy" id="2315210"/>
    <lineage>
        <taxon>Eukaryota</taxon>
        <taxon>Sar</taxon>
        <taxon>Stramenopiles</taxon>
        <taxon>Bigyra</taxon>
        <taxon>Labyrinthulomycetes</taxon>
        <taxon>Thraustochytrida</taxon>
        <taxon>Thraustochytriidae</taxon>
        <taxon>Hondaea</taxon>
    </lineage>
</organism>
<keyword evidence="2" id="KW-0106">Calcium</keyword>
<dbReference type="CDD" id="cd00051">
    <property type="entry name" value="EFh"/>
    <property type="match status" value="2"/>
</dbReference>
<dbReference type="InterPro" id="IPR018247">
    <property type="entry name" value="EF_Hand_1_Ca_BS"/>
</dbReference>
<feature type="domain" description="C2" evidence="5">
    <location>
        <begin position="1067"/>
        <end position="1207"/>
    </location>
</feature>
<dbReference type="SUPFAM" id="SSF48403">
    <property type="entry name" value="Ankyrin repeat"/>
    <property type="match status" value="1"/>
</dbReference>
<dbReference type="PROSITE" id="PS50222">
    <property type="entry name" value="EF_HAND_2"/>
    <property type="match status" value="6"/>
</dbReference>
<feature type="compositionally biased region" description="Basic and acidic residues" evidence="4">
    <location>
        <begin position="2528"/>
        <end position="2541"/>
    </location>
</feature>
<evidence type="ECO:0000256" key="1">
    <source>
        <dbReference type="ARBA" id="ARBA00022737"/>
    </source>
</evidence>
<feature type="repeat" description="ANK" evidence="3">
    <location>
        <begin position="2407"/>
        <end position="2439"/>
    </location>
</feature>
<dbReference type="SMART" id="SM00054">
    <property type="entry name" value="EFh"/>
    <property type="match status" value="6"/>
</dbReference>
<dbReference type="Gene3D" id="2.60.40.150">
    <property type="entry name" value="C2 domain"/>
    <property type="match status" value="1"/>
</dbReference>
<dbReference type="Gene3D" id="1.25.40.20">
    <property type="entry name" value="Ankyrin repeat-containing domain"/>
    <property type="match status" value="1"/>
</dbReference>
<dbReference type="InterPro" id="IPR002110">
    <property type="entry name" value="Ankyrin_rpt"/>
</dbReference>
<dbReference type="PROSITE" id="PS50096">
    <property type="entry name" value="IQ"/>
    <property type="match status" value="2"/>
</dbReference>
<comment type="caution">
    <text evidence="7">The sequence shown here is derived from an EMBL/GenBank/DDBJ whole genome shotgun (WGS) entry which is preliminary data.</text>
</comment>
<evidence type="ECO:0000313" key="8">
    <source>
        <dbReference type="Proteomes" id="UP000241890"/>
    </source>
</evidence>
<dbReference type="InterPro" id="IPR036770">
    <property type="entry name" value="Ankyrin_rpt-contain_sf"/>
</dbReference>
<feature type="compositionally biased region" description="Basic and acidic residues" evidence="4">
    <location>
        <begin position="881"/>
        <end position="899"/>
    </location>
</feature>
<feature type="domain" description="EF-hand" evidence="6">
    <location>
        <begin position="946"/>
        <end position="981"/>
    </location>
</feature>
<dbReference type="InParanoid" id="A0A2R5GQK8"/>